<organism evidence="1 2">
    <name type="scientific">Salix dunnii</name>
    <dbReference type="NCBI Taxonomy" id="1413687"/>
    <lineage>
        <taxon>Eukaryota</taxon>
        <taxon>Viridiplantae</taxon>
        <taxon>Streptophyta</taxon>
        <taxon>Embryophyta</taxon>
        <taxon>Tracheophyta</taxon>
        <taxon>Spermatophyta</taxon>
        <taxon>Magnoliopsida</taxon>
        <taxon>eudicotyledons</taxon>
        <taxon>Gunneridae</taxon>
        <taxon>Pentapetalae</taxon>
        <taxon>rosids</taxon>
        <taxon>fabids</taxon>
        <taxon>Malpighiales</taxon>
        <taxon>Salicaceae</taxon>
        <taxon>Saliceae</taxon>
        <taxon>Salix</taxon>
    </lineage>
</organism>
<dbReference type="Proteomes" id="UP000657918">
    <property type="component" value="Unassembled WGS sequence"/>
</dbReference>
<protein>
    <submittedName>
        <fullName evidence="1">Uncharacterized protein</fullName>
    </submittedName>
</protein>
<evidence type="ECO:0000313" key="1">
    <source>
        <dbReference type="EMBL" id="KAF9670415.1"/>
    </source>
</evidence>
<accession>A0A835MLV0</accession>
<keyword evidence="2" id="KW-1185">Reference proteome</keyword>
<dbReference type="AlphaFoldDB" id="A0A835MLV0"/>
<comment type="caution">
    <text evidence="1">The sequence shown here is derived from an EMBL/GenBank/DDBJ whole genome shotgun (WGS) entry which is preliminary data.</text>
</comment>
<name>A0A835MLV0_9ROSI</name>
<proteinExistence type="predicted"/>
<evidence type="ECO:0000313" key="2">
    <source>
        <dbReference type="Proteomes" id="UP000657918"/>
    </source>
</evidence>
<gene>
    <name evidence="1" type="ORF">SADUNF_Sadunf13G0065900</name>
</gene>
<sequence>MVKLRPHQSLSIISFDYFEPVKLDVILHLSSLYPQLKLHMKPFHLKLVETFDESLYRLEMRIFQLKPQESLLH</sequence>
<reference evidence="1 2" key="1">
    <citation type="submission" date="2020-10" db="EMBL/GenBank/DDBJ databases">
        <title>Plant Genome Project.</title>
        <authorList>
            <person name="Zhang R.-G."/>
        </authorList>
    </citation>
    <scope>NUCLEOTIDE SEQUENCE [LARGE SCALE GENOMIC DNA]</scope>
    <source>
        <strain evidence="1">FAFU-HL-1</strain>
        <tissue evidence="1">Leaf</tissue>
    </source>
</reference>
<dbReference type="EMBL" id="JADGMS010000013">
    <property type="protein sequence ID" value="KAF9670415.1"/>
    <property type="molecule type" value="Genomic_DNA"/>
</dbReference>